<accession>A0ACD4ZS36</accession>
<protein>
    <submittedName>
        <fullName evidence="1">Uncharacterized protein</fullName>
    </submittedName>
</protein>
<sequence>MAYRSKYTGRYSGMGKMLSTPWLQAPCLAAAEEIKAVAESISPVGDPSEDRHPGLYKSSFVVVPHTKNVPFRGKPRLRAGARLLNTARHAAIVEFGNGRTPRYAVLSRAREIVEAAHGH</sequence>
<reference evidence="1" key="1">
    <citation type="submission" date="2022-10" db="EMBL/GenBank/DDBJ databases">
        <title>The complete genomes of actinobacterial strains from the NBC collection.</title>
        <authorList>
            <person name="Joergensen T.S."/>
            <person name="Alvarez Arevalo M."/>
            <person name="Sterndorff E.B."/>
            <person name="Faurdal D."/>
            <person name="Vuksanovic O."/>
            <person name="Mourched A.-S."/>
            <person name="Charusanti P."/>
            <person name="Shaw S."/>
            <person name="Blin K."/>
            <person name="Weber T."/>
        </authorList>
    </citation>
    <scope>NUCLEOTIDE SEQUENCE</scope>
    <source>
        <strain evidence="1">NBC 01771</strain>
    </source>
</reference>
<gene>
    <name evidence="1" type="ORF">OG835_32285</name>
</gene>
<proteinExistence type="predicted"/>
<dbReference type="EMBL" id="CP109109">
    <property type="protein sequence ID" value="WSC01214.1"/>
    <property type="molecule type" value="Genomic_DNA"/>
</dbReference>
<organism evidence="1 2">
    <name type="scientific">Streptomyces scopuliridis</name>
    <dbReference type="NCBI Taxonomy" id="452529"/>
    <lineage>
        <taxon>Bacteria</taxon>
        <taxon>Bacillati</taxon>
        <taxon>Actinomycetota</taxon>
        <taxon>Actinomycetes</taxon>
        <taxon>Kitasatosporales</taxon>
        <taxon>Streptomycetaceae</taxon>
        <taxon>Streptomyces</taxon>
    </lineage>
</organism>
<evidence type="ECO:0000313" key="1">
    <source>
        <dbReference type="EMBL" id="WSC01214.1"/>
    </source>
</evidence>
<evidence type="ECO:0000313" key="2">
    <source>
        <dbReference type="Proteomes" id="UP001348369"/>
    </source>
</evidence>
<name>A0ACD4ZS36_9ACTN</name>
<dbReference type="Proteomes" id="UP001348369">
    <property type="component" value="Chromosome"/>
</dbReference>
<keyword evidence="2" id="KW-1185">Reference proteome</keyword>